<name>A0A9W8NR85_9AGAR</name>
<proteinExistence type="predicted"/>
<dbReference type="EMBL" id="JANVFU010000019">
    <property type="protein sequence ID" value="KAJ3739337.1"/>
    <property type="molecule type" value="Genomic_DNA"/>
</dbReference>
<keyword evidence="3" id="KW-1185">Reference proteome</keyword>
<gene>
    <name evidence="2" type="ORF">DFH05DRAFT_547482</name>
</gene>
<keyword evidence="1" id="KW-0472">Membrane</keyword>
<accession>A0A9W8NR85</accession>
<reference evidence="2 3" key="1">
    <citation type="journal article" date="2023" name="Proc. Natl. Acad. Sci. U.S.A.">
        <title>A global phylogenomic analysis of the shiitake genus Lentinula.</title>
        <authorList>
            <person name="Sierra-Patev S."/>
            <person name="Min B."/>
            <person name="Naranjo-Ortiz M."/>
            <person name="Looney B."/>
            <person name="Konkel Z."/>
            <person name="Slot J.C."/>
            <person name="Sakamoto Y."/>
            <person name="Steenwyk J.L."/>
            <person name="Rokas A."/>
            <person name="Carro J."/>
            <person name="Camarero S."/>
            <person name="Ferreira P."/>
            <person name="Molpeceres G."/>
            <person name="Ruiz-Duenas F.J."/>
            <person name="Serrano A."/>
            <person name="Henrissat B."/>
            <person name="Drula E."/>
            <person name="Hughes K.W."/>
            <person name="Mata J.L."/>
            <person name="Ishikawa N.K."/>
            <person name="Vargas-Isla R."/>
            <person name="Ushijima S."/>
            <person name="Smith C.A."/>
            <person name="Donoghue J."/>
            <person name="Ahrendt S."/>
            <person name="Andreopoulos W."/>
            <person name="He G."/>
            <person name="LaButti K."/>
            <person name="Lipzen A."/>
            <person name="Ng V."/>
            <person name="Riley R."/>
            <person name="Sandor L."/>
            <person name="Barry K."/>
            <person name="Martinez A.T."/>
            <person name="Xiao Y."/>
            <person name="Gibbons J.G."/>
            <person name="Terashima K."/>
            <person name="Grigoriev I.V."/>
            <person name="Hibbett D."/>
        </authorList>
    </citation>
    <scope>NUCLEOTIDE SEQUENCE [LARGE SCALE GENOMIC DNA]</scope>
    <source>
        <strain evidence="2 3">TFB7810</strain>
    </source>
</reference>
<keyword evidence="1" id="KW-0812">Transmembrane</keyword>
<dbReference type="AlphaFoldDB" id="A0A9W8NR85"/>
<evidence type="ECO:0000256" key="1">
    <source>
        <dbReference type="SAM" id="Phobius"/>
    </source>
</evidence>
<feature type="transmembrane region" description="Helical" evidence="1">
    <location>
        <begin position="60"/>
        <end position="88"/>
    </location>
</feature>
<organism evidence="2 3">
    <name type="scientific">Lentinula detonsa</name>
    <dbReference type="NCBI Taxonomy" id="2804962"/>
    <lineage>
        <taxon>Eukaryota</taxon>
        <taxon>Fungi</taxon>
        <taxon>Dikarya</taxon>
        <taxon>Basidiomycota</taxon>
        <taxon>Agaricomycotina</taxon>
        <taxon>Agaricomycetes</taxon>
        <taxon>Agaricomycetidae</taxon>
        <taxon>Agaricales</taxon>
        <taxon>Marasmiineae</taxon>
        <taxon>Omphalotaceae</taxon>
        <taxon>Lentinula</taxon>
    </lineage>
</organism>
<comment type="caution">
    <text evidence="2">The sequence shown here is derived from an EMBL/GenBank/DDBJ whole genome shotgun (WGS) entry which is preliminary data.</text>
</comment>
<dbReference type="Proteomes" id="UP001142393">
    <property type="component" value="Unassembled WGS sequence"/>
</dbReference>
<protein>
    <submittedName>
        <fullName evidence="2">Uncharacterized protein</fullName>
    </submittedName>
</protein>
<sequence length="155" mass="18646">MPSNWERNYRHRTASFIFIALDSYALYLCRILNILCIHDLHGLYLNGLKSSYFTSQLPHFYFFALLLLHLLNQTYFFACYNILHAFLLQFYHSAMFEEYVPYRPHLCLSTFITFYFLPSQKLLIIVYTSLSFVFIRNSYSHCLLRFAFAMCYLMI</sequence>
<feature type="transmembrane region" description="Helical" evidence="1">
    <location>
        <begin position="16"/>
        <end position="40"/>
    </location>
</feature>
<keyword evidence="1" id="KW-1133">Transmembrane helix</keyword>
<evidence type="ECO:0000313" key="2">
    <source>
        <dbReference type="EMBL" id="KAJ3739337.1"/>
    </source>
</evidence>
<evidence type="ECO:0000313" key="3">
    <source>
        <dbReference type="Proteomes" id="UP001142393"/>
    </source>
</evidence>